<keyword evidence="3" id="KW-1185">Reference proteome</keyword>
<reference evidence="2 3" key="1">
    <citation type="submission" date="2018-03" db="EMBL/GenBank/DDBJ databases">
        <authorList>
            <person name="Guldener U."/>
        </authorList>
    </citation>
    <scope>NUCLEOTIDE SEQUENCE [LARGE SCALE GENOMIC DNA]</scope>
    <source>
        <strain evidence="2 3">NBRC100155</strain>
    </source>
</reference>
<name>A0A5C3EI82_9BASI</name>
<dbReference type="EMBL" id="OOIN01000031">
    <property type="protein sequence ID" value="SPO30132.1"/>
    <property type="molecule type" value="Genomic_DNA"/>
</dbReference>
<sequence length="288" mass="31927">MQAAEETALTPSPLGKPDIPSKPTSELPSIQVTTAEQEAAEALSAKTPLTGAAASQHAIQPTTPVLTERTTLVQVPPPGEAAFFHIWPVIPTVPWRVNELPDPRRSMKVDANTLRYRFCNKTHGPSIDEEHLVIRIFASVFQAAGICPNNANFSTRFIRSGRSCLIDVTIPNADHYSRTKEIKMDWHGCPMTIVASGPSMPHDQFIFFLTGLPSNASLGNLLCFLRRRFHYDLEIKDLWANFMFPAPGQRVFCGQVTVLACFLHGRTIGLAEMPGYLNFNGTELDMYF</sequence>
<evidence type="ECO:0000313" key="2">
    <source>
        <dbReference type="EMBL" id="SPO30132.1"/>
    </source>
</evidence>
<protein>
    <submittedName>
        <fullName evidence="2">Uncharacterized protein</fullName>
    </submittedName>
</protein>
<gene>
    <name evidence="2" type="ORF">UTRI_05971</name>
</gene>
<dbReference type="Proteomes" id="UP000324022">
    <property type="component" value="Unassembled WGS sequence"/>
</dbReference>
<proteinExistence type="predicted"/>
<organism evidence="2 3">
    <name type="scientific">Ustilago trichophora</name>
    <dbReference type="NCBI Taxonomy" id="86804"/>
    <lineage>
        <taxon>Eukaryota</taxon>
        <taxon>Fungi</taxon>
        <taxon>Dikarya</taxon>
        <taxon>Basidiomycota</taxon>
        <taxon>Ustilaginomycotina</taxon>
        <taxon>Ustilaginomycetes</taxon>
        <taxon>Ustilaginales</taxon>
        <taxon>Ustilaginaceae</taxon>
        <taxon>Ustilago</taxon>
    </lineage>
</organism>
<dbReference type="AlphaFoldDB" id="A0A5C3EI82"/>
<feature type="region of interest" description="Disordered" evidence="1">
    <location>
        <begin position="1"/>
        <end position="29"/>
    </location>
</feature>
<accession>A0A5C3EI82</accession>
<evidence type="ECO:0000313" key="3">
    <source>
        <dbReference type="Proteomes" id="UP000324022"/>
    </source>
</evidence>
<evidence type="ECO:0000256" key="1">
    <source>
        <dbReference type="SAM" id="MobiDB-lite"/>
    </source>
</evidence>